<dbReference type="PANTHER" id="PTHR47153">
    <property type="entry name" value="LACTATE UTILIZATION PROTEIN B"/>
    <property type="match status" value="1"/>
</dbReference>
<reference evidence="6 7" key="1">
    <citation type="submission" date="2023-02" db="EMBL/GenBank/DDBJ databases">
        <title>Genome sequence of Sphingobacterium sp. KACC 22765.</title>
        <authorList>
            <person name="Kim S."/>
            <person name="Heo J."/>
            <person name="Kwon S.-W."/>
        </authorList>
    </citation>
    <scope>NUCLEOTIDE SEQUENCE [LARGE SCALE GENOMIC DNA]</scope>
    <source>
        <strain evidence="6 7">KACC 22765</strain>
    </source>
</reference>
<keyword evidence="1" id="KW-0004">4Fe-4S</keyword>
<dbReference type="Proteomes" id="UP001221558">
    <property type="component" value="Chromosome"/>
</dbReference>
<dbReference type="Gene3D" id="3.40.50.10420">
    <property type="entry name" value="NagB/RpiA/CoA transferase-like"/>
    <property type="match status" value="1"/>
</dbReference>
<evidence type="ECO:0000256" key="1">
    <source>
        <dbReference type="ARBA" id="ARBA00022485"/>
    </source>
</evidence>
<dbReference type="Pfam" id="PF13183">
    <property type="entry name" value="Fer4_8"/>
    <property type="match status" value="1"/>
</dbReference>
<evidence type="ECO:0000256" key="4">
    <source>
        <dbReference type="ARBA" id="ARBA00023014"/>
    </source>
</evidence>
<dbReference type="InterPro" id="IPR017896">
    <property type="entry name" value="4Fe4S_Fe-S-bd"/>
</dbReference>
<keyword evidence="3" id="KW-0408">Iron</keyword>
<dbReference type="Pfam" id="PF02589">
    <property type="entry name" value="LUD_dom"/>
    <property type="match status" value="1"/>
</dbReference>
<sequence length="461" mass="51824">MAQTFAEKFIKEGTVKSFDEQHRHIINRNLDNYETAFKRGTDKFFDLGNSKKKAHLIKWKAIENLDRYLLDFEANFTKRGGKVIWANDAAEAREEIARILDTHQARSVVMAQSTLADEINLDTLLAEKKIAGTSTDLGRFITEHLQQKPSHFASPAIHLDAAAIAKLFHEQFDTPPDATIEQLTAKASELLRDEHRLADVGITGVNFLLADVGSVSITENEGNARLAATFPKVHIAIAGIEQIVPSLHDLDLFWPLLSSHRTGQHVNTYNSIISGPCQAHETDGPEEMYVVLLDNGRSNVLTKKEQRQALYCIRCGACLNACPVYRNVGGDAYQSVYQGPIGSVIMPHIGGMKNFGHLSYATPLSGKPTDVCPTSIDLRKLLLLNRKEAVEQQLISATEKRFWKAFTYTALRRKVLDFFTGRMKNLIVKTLLSKAWGKQRQLPLVAEKSFSKRWREQEKNR</sequence>
<dbReference type="PROSITE" id="PS51379">
    <property type="entry name" value="4FE4S_FER_2"/>
    <property type="match status" value="1"/>
</dbReference>
<evidence type="ECO:0000256" key="3">
    <source>
        <dbReference type="ARBA" id="ARBA00023004"/>
    </source>
</evidence>
<dbReference type="SUPFAM" id="SSF100950">
    <property type="entry name" value="NagB/RpiA/CoA transferase-like"/>
    <property type="match status" value="1"/>
</dbReference>
<dbReference type="InterPro" id="IPR003741">
    <property type="entry name" value="LUD_dom"/>
</dbReference>
<dbReference type="InterPro" id="IPR024185">
    <property type="entry name" value="FTHF_cligase-like_sf"/>
</dbReference>
<dbReference type="InterPro" id="IPR004452">
    <property type="entry name" value="LutB/LldF"/>
</dbReference>
<dbReference type="PANTHER" id="PTHR47153:SF2">
    <property type="entry name" value="LACTATE UTILIZATION PROTEIN B"/>
    <property type="match status" value="1"/>
</dbReference>
<dbReference type="SUPFAM" id="SSF46548">
    <property type="entry name" value="alpha-helical ferredoxin"/>
    <property type="match status" value="1"/>
</dbReference>
<keyword evidence="4" id="KW-0411">Iron-sulfur</keyword>
<evidence type="ECO:0000259" key="5">
    <source>
        <dbReference type="PROSITE" id="PS51379"/>
    </source>
</evidence>
<keyword evidence="7" id="KW-1185">Reference proteome</keyword>
<dbReference type="EMBL" id="CP117880">
    <property type="protein sequence ID" value="WDF67918.1"/>
    <property type="molecule type" value="Genomic_DNA"/>
</dbReference>
<dbReference type="PROSITE" id="PS00198">
    <property type="entry name" value="4FE4S_FER_1"/>
    <property type="match status" value="1"/>
</dbReference>
<feature type="domain" description="4Fe-4S ferredoxin-type" evidence="5">
    <location>
        <begin position="303"/>
        <end position="333"/>
    </location>
</feature>
<dbReference type="InterPro" id="IPR017900">
    <property type="entry name" value="4Fe4S_Fe_S_CS"/>
</dbReference>
<evidence type="ECO:0000313" key="6">
    <source>
        <dbReference type="EMBL" id="WDF67918.1"/>
    </source>
</evidence>
<evidence type="ECO:0000313" key="7">
    <source>
        <dbReference type="Proteomes" id="UP001221558"/>
    </source>
</evidence>
<evidence type="ECO:0000256" key="2">
    <source>
        <dbReference type="ARBA" id="ARBA00022723"/>
    </source>
</evidence>
<organism evidence="6 7">
    <name type="scientific">Sphingobacterium oryzagri</name>
    <dbReference type="NCBI Taxonomy" id="3025669"/>
    <lineage>
        <taxon>Bacteria</taxon>
        <taxon>Pseudomonadati</taxon>
        <taxon>Bacteroidota</taxon>
        <taxon>Sphingobacteriia</taxon>
        <taxon>Sphingobacteriales</taxon>
        <taxon>Sphingobacteriaceae</taxon>
        <taxon>Sphingobacterium</taxon>
    </lineage>
</organism>
<protein>
    <submittedName>
        <fullName evidence="6">LUD domain-containing protein</fullName>
    </submittedName>
</protein>
<dbReference type="RefSeq" id="WP_274266649.1">
    <property type="nucleotide sequence ID" value="NZ_CP117880.1"/>
</dbReference>
<dbReference type="InterPro" id="IPR037171">
    <property type="entry name" value="NagB/RpiA_transferase-like"/>
</dbReference>
<keyword evidence="2" id="KW-0479">Metal-binding</keyword>
<name>A0ABY7WHR2_9SPHI</name>
<proteinExistence type="predicted"/>
<accession>A0ABY7WHR2</accession>
<gene>
    <name evidence="6" type="ORF">PQ465_16645</name>
</gene>